<reference evidence="1" key="1">
    <citation type="submission" date="2018-02" db="EMBL/GenBank/DDBJ databases">
        <title>Rhizophora mucronata_Transcriptome.</title>
        <authorList>
            <person name="Meera S.P."/>
            <person name="Sreeshan A."/>
            <person name="Augustine A."/>
        </authorList>
    </citation>
    <scope>NUCLEOTIDE SEQUENCE</scope>
    <source>
        <tissue evidence="1">Leaf</tissue>
    </source>
</reference>
<sequence length="59" mass="7132">MTMKTVTPQTKLAEQVRMLTKLYWRSTHICQRLSRFIWEASTEVTIIRRTKHKNLQARD</sequence>
<organism evidence="1">
    <name type="scientific">Rhizophora mucronata</name>
    <name type="common">Asiatic mangrove</name>
    <dbReference type="NCBI Taxonomy" id="61149"/>
    <lineage>
        <taxon>Eukaryota</taxon>
        <taxon>Viridiplantae</taxon>
        <taxon>Streptophyta</taxon>
        <taxon>Embryophyta</taxon>
        <taxon>Tracheophyta</taxon>
        <taxon>Spermatophyta</taxon>
        <taxon>Magnoliopsida</taxon>
        <taxon>eudicotyledons</taxon>
        <taxon>Gunneridae</taxon>
        <taxon>Pentapetalae</taxon>
        <taxon>rosids</taxon>
        <taxon>fabids</taxon>
        <taxon>Malpighiales</taxon>
        <taxon>Rhizophoraceae</taxon>
        <taxon>Rhizophora</taxon>
    </lineage>
</organism>
<accession>A0A2P2QQG1</accession>
<name>A0A2P2QQG1_RHIMU</name>
<dbReference type="EMBL" id="GGEC01088704">
    <property type="protein sequence ID" value="MBX69188.1"/>
    <property type="molecule type" value="Transcribed_RNA"/>
</dbReference>
<dbReference type="AlphaFoldDB" id="A0A2P2QQG1"/>
<evidence type="ECO:0000313" key="1">
    <source>
        <dbReference type="EMBL" id="MBX69188.1"/>
    </source>
</evidence>
<proteinExistence type="predicted"/>
<protein>
    <submittedName>
        <fullName evidence="1">Uncharacterized protein</fullName>
    </submittedName>
</protein>